<dbReference type="AlphaFoldDB" id="A0A7K3WST9"/>
<comment type="caution">
    <text evidence="5">The sequence shown here is derived from an EMBL/GenBank/DDBJ whole genome shotgun (WGS) entry which is preliminary data.</text>
</comment>
<dbReference type="InterPro" id="IPR051012">
    <property type="entry name" value="CellSynth/LPSAsmb/PSIAsmb"/>
</dbReference>
<dbReference type="InterPro" id="IPR011990">
    <property type="entry name" value="TPR-like_helical_dom_sf"/>
</dbReference>
<accession>A0A7K3WST9</accession>
<dbReference type="Pfam" id="PF13181">
    <property type="entry name" value="TPR_8"/>
    <property type="match status" value="1"/>
</dbReference>
<feature type="repeat" description="TPR" evidence="3">
    <location>
        <begin position="254"/>
        <end position="287"/>
    </location>
</feature>
<dbReference type="RefSeq" id="WP_163285119.1">
    <property type="nucleotide sequence ID" value="NZ_JAAGVY010000014.1"/>
</dbReference>
<dbReference type="EMBL" id="JAAGVY010000014">
    <property type="protein sequence ID" value="NEN23725.1"/>
    <property type="molecule type" value="Genomic_DNA"/>
</dbReference>
<reference evidence="5 6" key="1">
    <citation type="submission" date="2020-02" db="EMBL/GenBank/DDBJ databases">
        <title>Out from the shadows clarifying the taxonomy of the family Cryomorphaceae and related taxa by utilizing the GTDB taxonomic framework.</title>
        <authorList>
            <person name="Bowman J.P."/>
        </authorList>
    </citation>
    <scope>NUCLEOTIDE SEQUENCE [LARGE SCALE GENOMIC DNA]</scope>
    <source>
        <strain evidence="5 6">QSSC 1-22</strain>
    </source>
</reference>
<sequence length="378" mass="42794">MKRILFFLFLIATTGVMAQSSKVVSAYNARKDGDYKKALEYIDEAAKNEKTMADPKTWVYRGQIYQQIILSEEDFGVDKVTAIKEGLASFNKAKEFDSKDKWAEDIDSGVLVMKTFASNLGIQAYNEKQFESARDYFLIGEQAAAEAGEFDTLAVYNAGLAAEQAGDMETAIEQYKKAAGAQYLGANMYIYMANLYEKEKMPEKYLEIVKEGRKAYPDNSDLIVYELNYYLRNNKYEEAENNLKLAIEKEPDNKQLQFSLGVVYDNLGRRDDAKVAYEKAIAIDPEYFDAIFNLGAMYFNQGVEMNNGANEITDNKKYNAARAEAKKVFEKARPYLEKAHALEPGDVSAIVSLSQLYALTGDNEKYKEMKAKEEALKE</sequence>
<gene>
    <name evidence="5" type="ORF">G3O08_09455</name>
</gene>
<organism evidence="5 6">
    <name type="scientific">Cryomorpha ignava</name>
    <dbReference type="NCBI Taxonomy" id="101383"/>
    <lineage>
        <taxon>Bacteria</taxon>
        <taxon>Pseudomonadati</taxon>
        <taxon>Bacteroidota</taxon>
        <taxon>Flavobacteriia</taxon>
        <taxon>Flavobacteriales</taxon>
        <taxon>Cryomorphaceae</taxon>
        <taxon>Cryomorpha</taxon>
    </lineage>
</organism>
<evidence type="ECO:0000256" key="3">
    <source>
        <dbReference type="PROSITE-ProRule" id="PRU00339"/>
    </source>
</evidence>
<evidence type="ECO:0000256" key="4">
    <source>
        <dbReference type="SAM" id="SignalP"/>
    </source>
</evidence>
<keyword evidence="1" id="KW-0677">Repeat</keyword>
<keyword evidence="4" id="KW-0732">Signal</keyword>
<dbReference type="PROSITE" id="PS50005">
    <property type="entry name" value="TPR"/>
    <property type="match status" value="1"/>
</dbReference>
<name>A0A7K3WST9_9FLAO</name>
<evidence type="ECO:0000313" key="6">
    <source>
        <dbReference type="Proteomes" id="UP000486602"/>
    </source>
</evidence>
<dbReference type="SUPFAM" id="SSF48452">
    <property type="entry name" value="TPR-like"/>
    <property type="match status" value="2"/>
</dbReference>
<dbReference type="Pfam" id="PF13414">
    <property type="entry name" value="TPR_11"/>
    <property type="match status" value="1"/>
</dbReference>
<keyword evidence="6" id="KW-1185">Reference proteome</keyword>
<evidence type="ECO:0000256" key="1">
    <source>
        <dbReference type="ARBA" id="ARBA00022737"/>
    </source>
</evidence>
<dbReference type="Gene3D" id="1.25.40.10">
    <property type="entry name" value="Tetratricopeptide repeat domain"/>
    <property type="match status" value="2"/>
</dbReference>
<evidence type="ECO:0000313" key="5">
    <source>
        <dbReference type="EMBL" id="NEN23725.1"/>
    </source>
</evidence>
<dbReference type="Proteomes" id="UP000486602">
    <property type="component" value="Unassembled WGS sequence"/>
</dbReference>
<dbReference type="PANTHER" id="PTHR45586:SF1">
    <property type="entry name" value="LIPOPOLYSACCHARIDE ASSEMBLY PROTEIN B"/>
    <property type="match status" value="1"/>
</dbReference>
<proteinExistence type="predicted"/>
<dbReference type="SMART" id="SM00028">
    <property type="entry name" value="TPR"/>
    <property type="match status" value="4"/>
</dbReference>
<dbReference type="PANTHER" id="PTHR45586">
    <property type="entry name" value="TPR REPEAT-CONTAINING PROTEIN PA4667"/>
    <property type="match status" value="1"/>
</dbReference>
<keyword evidence="2 3" id="KW-0802">TPR repeat</keyword>
<protein>
    <submittedName>
        <fullName evidence="5">Tetratricopeptide repeat protein</fullName>
    </submittedName>
</protein>
<feature type="signal peptide" evidence="4">
    <location>
        <begin position="1"/>
        <end position="18"/>
    </location>
</feature>
<dbReference type="InterPro" id="IPR019734">
    <property type="entry name" value="TPR_rpt"/>
</dbReference>
<feature type="chain" id="PRO_5029599426" evidence="4">
    <location>
        <begin position="19"/>
        <end position="378"/>
    </location>
</feature>
<evidence type="ECO:0000256" key="2">
    <source>
        <dbReference type="ARBA" id="ARBA00022803"/>
    </source>
</evidence>